<dbReference type="PANTHER" id="PTHR32182:SF0">
    <property type="entry name" value="DNA REPLICATION AND REPAIR PROTEIN RECF"/>
    <property type="match status" value="1"/>
</dbReference>
<reference evidence="3" key="1">
    <citation type="submission" date="2019-12" db="EMBL/GenBank/DDBJ databases">
        <title>Haloferax alexandrinus strain pws11.</title>
        <authorList>
            <person name="Verma D.K."/>
            <person name="Gopal K."/>
            <person name="Prasad E.S."/>
        </authorList>
    </citation>
    <scope>NUCLEOTIDE SEQUENCE</scope>
    <source>
        <strain evidence="3">Pws11</strain>
    </source>
</reference>
<dbReference type="RefSeq" id="WP_170076592.1">
    <property type="nucleotide sequence ID" value="NZ_WOWC01000001.1"/>
</dbReference>
<dbReference type="GO" id="GO:0006302">
    <property type="term" value="P:double-strand break repair"/>
    <property type="evidence" value="ECO:0007669"/>
    <property type="project" value="TreeGrafter"/>
</dbReference>
<dbReference type="Gene3D" id="3.40.50.300">
    <property type="entry name" value="P-loop containing nucleotide triphosphate hydrolases"/>
    <property type="match status" value="2"/>
</dbReference>
<evidence type="ECO:0000313" key="3">
    <source>
        <dbReference type="EMBL" id="NLV03000.1"/>
    </source>
</evidence>
<protein>
    <submittedName>
        <fullName evidence="3">AAA family ATPase</fullName>
    </submittedName>
</protein>
<name>A0A847TUL8_HALVO</name>
<dbReference type="AlphaFoldDB" id="A0A847TUL8"/>
<feature type="domain" description="RecF/RecN/SMC N-terminal" evidence="2">
    <location>
        <begin position="3"/>
        <end position="625"/>
    </location>
</feature>
<evidence type="ECO:0000256" key="1">
    <source>
        <dbReference type="SAM" id="MobiDB-lite"/>
    </source>
</evidence>
<dbReference type="InterPro" id="IPR003395">
    <property type="entry name" value="RecF/RecN/SMC_N"/>
</dbReference>
<dbReference type="Pfam" id="PF02463">
    <property type="entry name" value="SMC_N"/>
    <property type="match status" value="1"/>
</dbReference>
<feature type="region of interest" description="Disordered" evidence="1">
    <location>
        <begin position="174"/>
        <end position="203"/>
    </location>
</feature>
<dbReference type="EMBL" id="WOWC01000001">
    <property type="protein sequence ID" value="NLV03000.1"/>
    <property type="molecule type" value="Genomic_DNA"/>
</dbReference>
<dbReference type="GO" id="GO:0000731">
    <property type="term" value="P:DNA synthesis involved in DNA repair"/>
    <property type="evidence" value="ECO:0007669"/>
    <property type="project" value="TreeGrafter"/>
</dbReference>
<comment type="caution">
    <text evidence="3">The sequence shown here is derived from an EMBL/GenBank/DDBJ whole genome shotgun (WGS) entry which is preliminary data.</text>
</comment>
<feature type="region of interest" description="Disordered" evidence="1">
    <location>
        <begin position="232"/>
        <end position="251"/>
    </location>
</feature>
<organism evidence="3 4">
    <name type="scientific">Haloferax volcanii</name>
    <name type="common">Halobacterium volcanii</name>
    <dbReference type="NCBI Taxonomy" id="2246"/>
    <lineage>
        <taxon>Archaea</taxon>
        <taxon>Methanobacteriati</taxon>
        <taxon>Methanobacteriota</taxon>
        <taxon>Stenosarchaea group</taxon>
        <taxon>Halobacteria</taxon>
        <taxon>Halobacteriales</taxon>
        <taxon>Haloferacaceae</taxon>
        <taxon>Haloferax</taxon>
    </lineage>
</organism>
<dbReference type="InterPro" id="IPR027417">
    <property type="entry name" value="P-loop_NTPase"/>
</dbReference>
<dbReference type="SUPFAM" id="SSF52540">
    <property type="entry name" value="P-loop containing nucleoside triphosphate hydrolases"/>
    <property type="match status" value="1"/>
</dbReference>
<dbReference type="Proteomes" id="UP000619835">
    <property type="component" value="Unassembled WGS sequence"/>
</dbReference>
<evidence type="ECO:0000313" key="4">
    <source>
        <dbReference type="Proteomes" id="UP000619835"/>
    </source>
</evidence>
<feature type="compositionally biased region" description="Polar residues" evidence="1">
    <location>
        <begin position="182"/>
        <end position="200"/>
    </location>
</feature>
<sequence length="830" mass="94192">MKLEKLDIENFRGIKGSYTFEPEGNNAIIVGPNGSGKSSILEAINYLLTNEIRQLDREGMKSVKKKDVIPNIDATGDCAVSGVFTDAEGQNQVTITRTANSADLEPPKEDLPSSLQRTIDTALQGQHILTRDDLLDLIIAQPGSRREVLSELLDLPDIDERRLALQRTRKALEDQQEKAEASRNTSVERLQELTGSSASDSAGLRADTLDSINRLRDSFGGDCVDEVDPETVRKDIESPAEAVSSQALQRKQPRKELEQFADWLAELRADLPEKIDQLEASLKQYRQKEASEVAGSKLELLELGEEVITRETDVCPLCEQDWLGDRSLLEDVHQRREELHELSDLVDDINQLQDNLRRNFRRGLDHLEYLTKELEEDEYPEVEDLSKLFKELQKSSEMVSGDLLENVDLTLRNLPVVELDDSEVNVGIEGGVRETKSLQSRAEDLDDLSDTEQRYERLKSIADRWAEYKNLDTKVGRLASLASDAETAESAFIAARREVIGEIYNDITDRVETYYNSIHPDESDTSTSIVVTETGADLQKEFYDAGEYPPHSVFSEGHLDSLGLCLHLALADYLQQDEKSLLLLDDVVMSVDQDHRLEIAQMIAEEFAGDYQVIITTHDELWAEQLSSQGALQGGQQIRLREWSFDGGVKESRGYIDVYEQWETVEAAMESDQMERAAHELRYATERMLQQCAVSLGGKVEYDPRLRHTLSDFKDSVSRRLNTLTGRAKNNLDQSDEMFAEANDLDNAYGSILDEVGQQLNKVNRRVHWTPGRWLTLSPDEFEEVFEAHKAAYELLYCDECGSCIRYEEFGGDYHELRCNCREHYDIQWN</sequence>
<dbReference type="PANTHER" id="PTHR32182">
    <property type="entry name" value="DNA REPLICATION AND REPAIR PROTEIN RECF"/>
    <property type="match status" value="1"/>
</dbReference>
<proteinExistence type="predicted"/>
<accession>A0A847TUL8</accession>
<gene>
    <name evidence="3" type="ORF">GOC85_10450</name>
</gene>
<evidence type="ECO:0000259" key="2">
    <source>
        <dbReference type="Pfam" id="PF02463"/>
    </source>
</evidence>